<proteinExistence type="predicted"/>
<name>A0A4Y2H246_ARAVE</name>
<evidence type="ECO:0000313" key="2">
    <source>
        <dbReference type="Proteomes" id="UP000499080"/>
    </source>
</evidence>
<keyword evidence="2" id="KW-1185">Reference proteome</keyword>
<comment type="caution">
    <text evidence="1">The sequence shown here is derived from an EMBL/GenBank/DDBJ whole genome shotgun (WGS) entry which is preliminary data.</text>
</comment>
<organism evidence="1 2">
    <name type="scientific">Araneus ventricosus</name>
    <name type="common">Orbweaver spider</name>
    <name type="synonym">Epeira ventricosa</name>
    <dbReference type="NCBI Taxonomy" id="182803"/>
    <lineage>
        <taxon>Eukaryota</taxon>
        <taxon>Metazoa</taxon>
        <taxon>Ecdysozoa</taxon>
        <taxon>Arthropoda</taxon>
        <taxon>Chelicerata</taxon>
        <taxon>Arachnida</taxon>
        <taxon>Araneae</taxon>
        <taxon>Araneomorphae</taxon>
        <taxon>Entelegynae</taxon>
        <taxon>Araneoidea</taxon>
        <taxon>Araneidae</taxon>
        <taxon>Araneus</taxon>
    </lineage>
</organism>
<dbReference type="AlphaFoldDB" id="A0A4Y2H246"/>
<reference evidence="1 2" key="1">
    <citation type="journal article" date="2019" name="Sci. Rep.">
        <title>Orb-weaving spider Araneus ventricosus genome elucidates the spidroin gene catalogue.</title>
        <authorList>
            <person name="Kono N."/>
            <person name="Nakamura H."/>
            <person name="Ohtoshi R."/>
            <person name="Moran D.A.P."/>
            <person name="Shinohara A."/>
            <person name="Yoshida Y."/>
            <person name="Fujiwara M."/>
            <person name="Mori M."/>
            <person name="Tomita M."/>
            <person name="Arakawa K."/>
        </authorList>
    </citation>
    <scope>NUCLEOTIDE SEQUENCE [LARGE SCALE GENOMIC DNA]</scope>
</reference>
<dbReference type="Proteomes" id="UP000499080">
    <property type="component" value="Unassembled WGS sequence"/>
</dbReference>
<evidence type="ECO:0000313" key="1">
    <source>
        <dbReference type="EMBL" id="GBM60332.1"/>
    </source>
</evidence>
<gene>
    <name evidence="1" type="ORF">AVEN_108118_1</name>
</gene>
<dbReference type="EMBL" id="BGPR01001719">
    <property type="protein sequence ID" value="GBM60332.1"/>
    <property type="molecule type" value="Genomic_DNA"/>
</dbReference>
<accession>A0A4Y2H246</accession>
<sequence length="118" mass="13774">MMNWVTQDVKYIEERIYHIAGVEGLTGQQAITPLMSVRKIYKKRLSKSASPLIAKFYSSLYLQCKVRLIQYYKRNYFASSRPNQNSNRLVKKKKSEIPINQASVSILKNLVIFLLWVS</sequence>
<protein>
    <submittedName>
        <fullName evidence="1">Uncharacterized protein</fullName>
    </submittedName>
</protein>